<evidence type="ECO:0000256" key="4">
    <source>
        <dbReference type="ARBA" id="ARBA00022989"/>
    </source>
</evidence>
<dbReference type="InterPro" id="IPR052854">
    <property type="entry name" value="Serpentine_rcpt_epsilon"/>
</dbReference>
<organism evidence="9">
    <name type="scientific">Caenorhabditis remanei</name>
    <name type="common">Caenorhabditis vulgaris</name>
    <dbReference type="NCBI Taxonomy" id="31234"/>
    <lineage>
        <taxon>Eukaryota</taxon>
        <taxon>Metazoa</taxon>
        <taxon>Ecdysozoa</taxon>
        <taxon>Nematoda</taxon>
        <taxon>Chromadorea</taxon>
        <taxon>Rhabditida</taxon>
        <taxon>Rhabditina</taxon>
        <taxon>Rhabditomorpha</taxon>
        <taxon>Rhabditoidea</taxon>
        <taxon>Rhabditidae</taxon>
        <taxon>Peloderinae</taxon>
        <taxon>Caenorhabditis</taxon>
    </lineage>
</organism>
<dbReference type="PANTHER" id="PTHR47518">
    <property type="entry name" value="SERPENTINE RECEPTOR CLASS EPSILON-13-RELATED"/>
    <property type="match status" value="1"/>
</dbReference>
<evidence type="ECO:0000256" key="2">
    <source>
        <dbReference type="ARBA" id="ARBA00006803"/>
    </source>
</evidence>
<evidence type="ECO:0000256" key="1">
    <source>
        <dbReference type="ARBA" id="ARBA00004141"/>
    </source>
</evidence>
<keyword evidence="4 6" id="KW-1133">Transmembrane helix</keyword>
<dbReference type="Proteomes" id="UP000008281">
    <property type="component" value="Unassembled WGS sequence"/>
</dbReference>
<keyword evidence="9" id="KW-1185">Reference proteome</keyword>
<reference evidence="8 10" key="2">
    <citation type="submission" date="2019-12" db="EMBL/GenBank/DDBJ databases">
        <title>Chromosome-level assembly of the Caenorhabditis remanei genome.</title>
        <authorList>
            <person name="Teterina A.A."/>
            <person name="Willis J.H."/>
            <person name="Phillips P.C."/>
        </authorList>
    </citation>
    <scope>NUCLEOTIDE SEQUENCE [LARGE SCALE GENOMIC DNA]</scope>
    <source>
        <strain evidence="8 10">PX506</strain>
        <tissue evidence="8">Whole organism</tissue>
    </source>
</reference>
<feature type="transmembrane region" description="Helical" evidence="6">
    <location>
        <begin position="159"/>
        <end position="181"/>
    </location>
</feature>
<feature type="transmembrane region" description="Helical" evidence="6">
    <location>
        <begin position="278"/>
        <end position="301"/>
    </location>
</feature>
<evidence type="ECO:0000256" key="6">
    <source>
        <dbReference type="SAM" id="Phobius"/>
    </source>
</evidence>
<sequence length="373" mass="43522">MLLDPITQIEFTSSFSSSTADMILFSLINRTASNLDMSSDLIDNLYILEIVLLVWSYFECGVFFYVLCTNSQYHPNLTWLLKNLVAQYFISMACRLFQIYFQYGIDDESGLKTNWFFILVTFSRNCLIFTALYFSPFVMMERLYASVHIGDYEHKPRHYVGYTLSLFLYLWSLMIGLTYAFEVIPTYIHVSCLVSINMLAFVVCLLNESYNSKKFVQKKFSTRKSVAYSLTERYQIVENLKTAYLFKRGIISIIIFSVICGVFLVRMSSDEHDSSMNWILIGFNYAAILYGIGFPAAMFYYDQQFQKQLISYIRVMFCISSRTTPLYEQTEESSQKAKISRNLEAVKETDIYFNNLKGDWEKTAPKCKRKSEC</sequence>
<dbReference type="Proteomes" id="UP000483820">
    <property type="component" value="Chromosome IV"/>
</dbReference>
<evidence type="ECO:0000313" key="8">
    <source>
        <dbReference type="EMBL" id="KAF1756812.1"/>
    </source>
</evidence>
<dbReference type="GO" id="GO:0007606">
    <property type="term" value="P:sensory perception of chemical stimulus"/>
    <property type="evidence" value="ECO:0007669"/>
    <property type="project" value="InterPro"/>
</dbReference>
<reference evidence="7" key="1">
    <citation type="submission" date="2007-07" db="EMBL/GenBank/DDBJ databases">
        <title>PCAP assembly of the Caenorhabditis remanei genome.</title>
        <authorList>
            <consortium name="The Caenorhabditis remanei Sequencing Consortium"/>
            <person name="Wilson R.K."/>
        </authorList>
    </citation>
    <scope>NUCLEOTIDE SEQUENCE [LARGE SCALE GENOMIC DNA]</scope>
    <source>
        <strain evidence="7">PB4641</strain>
    </source>
</reference>
<name>E3MRL3_CAERE</name>
<feature type="transmembrane region" description="Helical" evidence="6">
    <location>
        <begin position="249"/>
        <end position="266"/>
    </location>
</feature>
<dbReference type="OrthoDB" id="5793391at2759"/>
<dbReference type="HOGENOM" id="CLU_043866_1_1_1"/>
<dbReference type="GO" id="GO:0016020">
    <property type="term" value="C:membrane"/>
    <property type="evidence" value="ECO:0007669"/>
    <property type="project" value="UniProtKB-SubCell"/>
</dbReference>
<keyword evidence="3 6" id="KW-0812">Transmembrane</keyword>
<dbReference type="EMBL" id="DS268469">
    <property type="protein sequence ID" value="EFP07961.1"/>
    <property type="molecule type" value="Genomic_DNA"/>
</dbReference>
<comment type="similarity">
    <text evidence="2">Belongs to the nematode receptor-like protein sre family.</text>
</comment>
<keyword evidence="5 6" id="KW-0472">Membrane</keyword>
<evidence type="ECO:0000256" key="5">
    <source>
        <dbReference type="ARBA" id="ARBA00023136"/>
    </source>
</evidence>
<dbReference type="STRING" id="31234.E3MRL3"/>
<dbReference type="EMBL" id="WUAV01000004">
    <property type="protein sequence ID" value="KAF1756812.1"/>
    <property type="molecule type" value="Genomic_DNA"/>
</dbReference>
<feature type="transmembrane region" description="Helical" evidence="6">
    <location>
        <begin position="115"/>
        <end position="138"/>
    </location>
</feature>
<comment type="subcellular location">
    <subcellularLocation>
        <location evidence="1">Membrane</location>
        <topology evidence="1">Multi-pass membrane protein</topology>
    </subcellularLocation>
</comment>
<feature type="transmembrane region" description="Helical" evidence="6">
    <location>
        <begin position="187"/>
        <end position="206"/>
    </location>
</feature>
<feature type="transmembrane region" description="Helical" evidence="6">
    <location>
        <begin position="80"/>
        <end position="103"/>
    </location>
</feature>
<dbReference type="InterPro" id="IPR004151">
    <property type="entry name" value="7TM_GPCR_serpentine_rcpt_Sre"/>
</dbReference>
<evidence type="ECO:0000256" key="3">
    <source>
        <dbReference type="ARBA" id="ARBA00022692"/>
    </source>
</evidence>
<dbReference type="Pfam" id="PF03125">
    <property type="entry name" value="Sre"/>
    <property type="match status" value="1"/>
</dbReference>
<feature type="transmembrane region" description="Helical" evidence="6">
    <location>
        <begin position="45"/>
        <end position="68"/>
    </location>
</feature>
<accession>E3MRL3</accession>
<evidence type="ECO:0000313" key="10">
    <source>
        <dbReference type="Proteomes" id="UP000483820"/>
    </source>
</evidence>
<evidence type="ECO:0000313" key="9">
    <source>
        <dbReference type="Proteomes" id="UP000008281"/>
    </source>
</evidence>
<dbReference type="OMA" id="CTNSQYH"/>
<dbReference type="PANTHER" id="PTHR47518:SF11">
    <property type="entry name" value="SERPENTINE RECEPTOR, CLASS E (EPSILON)-RELATED"/>
    <property type="match status" value="1"/>
</dbReference>
<protein>
    <submittedName>
        <fullName evidence="7">CRE-SRE-4 protein</fullName>
    </submittedName>
</protein>
<proteinExistence type="inferred from homology"/>
<evidence type="ECO:0000313" key="7">
    <source>
        <dbReference type="EMBL" id="EFP07961.1"/>
    </source>
</evidence>
<dbReference type="AlphaFoldDB" id="E3MRL3"/>
<dbReference type="eggNOG" id="ENOG502THBZ">
    <property type="taxonomic scope" value="Eukaryota"/>
</dbReference>
<dbReference type="InParanoid" id="E3MRL3"/>
<gene>
    <name evidence="7" type="primary">Cre-sre-4</name>
    <name evidence="7" type="ORF">CRE_14114</name>
    <name evidence="8" type="ORF">GCK72_013266</name>
</gene>
<dbReference type="FunCoup" id="E3MRL3">
    <property type="interactions" value="402"/>
</dbReference>